<evidence type="ECO:0000256" key="4">
    <source>
        <dbReference type="RuleBase" id="RU366034"/>
    </source>
</evidence>
<dbReference type="EC" id="4.2.3.-" evidence="4"/>
<keyword evidence="7" id="KW-1185">Reference proteome</keyword>
<keyword evidence="3 4" id="KW-0460">Magnesium</keyword>
<evidence type="ECO:0000256" key="1">
    <source>
        <dbReference type="ARBA" id="ARBA00001946"/>
    </source>
</evidence>
<feature type="compositionally biased region" description="Basic and acidic residues" evidence="5">
    <location>
        <begin position="145"/>
        <end position="162"/>
    </location>
</feature>
<dbReference type="InterPro" id="IPR034686">
    <property type="entry name" value="Terpene_cyclase-like_2"/>
</dbReference>
<dbReference type="PANTHER" id="PTHR35201:SF4">
    <property type="entry name" value="BETA-PINACENE SYNTHASE-RELATED"/>
    <property type="match status" value="1"/>
</dbReference>
<keyword evidence="4" id="KW-0456">Lyase</keyword>
<dbReference type="GO" id="GO:0010333">
    <property type="term" value="F:terpene synthase activity"/>
    <property type="evidence" value="ECO:0007669"/>
    <property type="project" value="InterPro"/>
</dbReference>
<gene>
    <name evidence="6" type="ORF">HII31_09076</name>
</gene>
<protein>
    <recommendedName>
        <fullName evidence="4">Terpene synthase</fullName>
        <ecNumber evidence="4">4.2.3.-</ecNumber>
    </recommendedName>
</protein>
<dbReference type="Gene3D" id="1.10.600.10">
    <property type="entry name" value="Farnesyl Diphosphate Synthase"/>
    <property type="match status" value="1"/>
</dbReference>
<dbReference type="AlphaFoldDB" id="A0A8H6RF89"/>
<organism evidence="6 7">
    <name type="scientific">Pseudocercospora fuligena</name>
    <dbReference type="NCBI Taxonomy" id="685502"/>
    <lineage>
        <taxon>Eukaryota</taxon>
        <taxon>Fungi</taxon>
        <taxon>Dikarya</taxon>
        <taxon>Ascomycota</taxon>
        <taxon>Pezizomycotina</taxon>
        <taxon>Dothideomycetes</taxon>
        <taxon>Dothideomycetidae</taxon>
        <taxon>Mycosphaerellales</taxon>
        <taxon>Mycosphaerellaceae</taxon>
        <taxon>Pseudocercospora</taxon>
    </lineage>
</organism>
<evidence type="ECO:0000313" key="7">
    <source>
        <dbReference type="Proteomes" id="UP000660729"/>
    </source>
</evidence>
<evidence type="ECO:0000256" key="3">
    <source>
        <dbReference type="ARBA" id="ARBA00022842"/>
    </source>
</evidence>
<dbReference type="InterPro" id="IPR008949">
    <property type="entry name" value="Isoprenoid_synthase_dom_sf"/>
</dbReference>
<comment type="similarity">
    <text evidence="2 4">Belongs to the terpene synthase family.</text>
</comment>
<comment type="cofactor">
    <cofactor evidence="1 4">
        <name>Mg(2+)</name>
        <dbReference type="ChEBI" id="CHEBI:18420"/>
    </cofactor>
</comment>
<dbReference type="OrthoDB" id="1731983at2759"/>
<dbReference type="GO" id="GO:0008299">
    <property type="term" value="P:isoprenoid biosynthetic process"/>
    <property type="evidence" value="ECO:0007669"/>
    <property type="project" value="UniProtKB-ARBA"/>
</dbReference>
<comment type="caution">
    <text evidence="6">The sequence shown here is derived from an EMBL/GenBank/DDBJ whole genome shotgun (WGS) entry which is preliminary data.</text>
</comment>
<dbReference type="SUPFAM" id="SSF48576">
    <property type="entry name" value="Terpenoid synthases"/>
    <property type="match status" value="1"/>
</dbReference>
<keyword evidence="4" id="KW-0479">Metal-binding</keyword>
<evidence type="ECO:0000256" key="2">
    <source>
        <dbReference type="ARBA" id="ARBA00006333"/>
    </source>
</evidence>
<dbReference type="EMBL" id="JABCIY010000183">
    <property type="protein sequence ID" value="KAF7189632.1"/>
    <property type="molecule type" value="Genomic_DNA"/>
</dbReference>
<sequence length="417" mass="47154">MLSSSAEISLSQQRFTSSFLSPSAFDPLLLPQLLKDNACRDGLDYARLIRSHFLAFERTIVSRNHQSWSWKRAAIEVIAVRKAFPLINNEHAIQAMIAWFYLLCHVDDEVEKLDSNTAKITLQKSIYLMRHSCIWRQCPDVRSGSMDEKLRQIPDQRRHDSPLNRSSSPTRSQSEKSIPSSDGSDASIAVLTMTEAFVRQMFRVLPPYAIRNVAQSIVKVWQFMCVEFDERARSTSGPSPEAYLAVRTHTIGLEPFFTILESLLLDRRDDTPTASYATLIASVSLAVGLQNDIVGLEKDLSIGERLNMILLATKQNEEQDLETALTMAIAMHNDAVKTSLSCYQELISGISCFADQDLGLVAKSALLFLRTHYSWATHSRRYQKPDKTLCGLAADGMKQAGLRVLCYKARMRKWRRV</sequence>
<dbReference type="GO" id="GO:0046872">
    <property type="term" value="F:metal ion binding"/>
    <property type="evidence" value="ECO:0007669"/>
    <property type="project" value="UniProtKB-KW"/>
</dbReference>
<accession>A0A8H6RF89</accession>
<evidence type="ECO:0000313" key="6">
    <source>
        <dbReference type="EMBL" id="KAF7189632.1"/>
    </source>
</evidence>
<name>A0A8H6RF89_9PEZI</name>
<reference evidence="6" key="1">
    <citation type="submission" date="2020-04" db="EMBL/GenBank/DDBJ databases">
        <title>Draft genome resource of the tomato pathogen Pseudocercospora fuligena.</title>
        <authorList>
            <person name="Zaccaron A."/>
        </authorList>
    </citation>
    <scope>NUCLEOTIDE SEQUENCE</scope>
    <source>
        <strain evidence="6">PF001</strain>
    </source>
</reference>
<evidence type="ECO:0000256" key="5">
    <source>
        <dbReference type="SAM" id="MobiDB-lite"/>
    </source>
</evidence>
<feature type="region of interest" description="Disordered" evidence="5">
    <location>
        <begin position="145"/>
        <end position="184"/>
    </location>
</feature>
<feature type="compositionally biased region" description="Polar residues" evidence="5">
    <location>
        <begin position="163"/>
        <end position="184"/>
    </location>
</feature>
<proteinExistence type="inferred from homology"/>
<dbReference type="Pfam" id="PF19086">
    <property type="entry name" value="Terpene_syn_C_2"/>
    <property type="match status" value="1"/>
</dbReference>
<dbReference type="PANTHER" id="PTHR35201">
    <property type="entry name" value="TERPENE SYNTHASE"/>
    <property type="match status" value="1"/>
</dbReference>
<dbReference type="Proteomes" id="UP000660729">
    <property type="component" value="Unassembled WGS sequence"/>
</dbReference>